<dbReference type="EMBL" id="QFFJ01000002">
    <property type="protein sequence ID" value="RBL89343.1"/>
    <property type="molecule type" value="Genomic_DNA"/>
</dbReference>
<evidence type="ECO:0000313" key="3">
    <source>
        <dbReference type="Proteomes" id="UP000253410"/>
    </source>
</evidence>
<dbReference type="Gene3D" id="2.40.10.10">
    <property type="entry name" value="Trypsin-like serine proteases"/>
    <property type="match status" value="2"/>
</dbReference>
<sequence length="412" mass="46426">MKIFLLSNICFLLTFSAAAQKIVPEKGGKTMTPRDYISKQQNKTITEKEFRDNYFVADIAEILNQLDLGKPPVIIPQEYQNMNIAALPVKQLLRQRLILRDSIVSIQFDTLFPPDIKMQFTRELKSAYDIVNLKLLLYKRYTQCKQQAPNQPVEFYDGSLGVPKALVQERMGQVGQLQWLERFSGFDPRTDKVGKMQGLRWGSGCMIAKDLYLTAAHCVSSHQPNWEMPMKKNRPLPPAELCKLMRVQFNYEYDQRFPLNVNGEGRIRSDTCSYPILELVEYGPNEAGGYDYAILRLGKGADSSWPGIKFGVIPLCSNSELIENDPIFIIQHPDGMPKVIGGGTVNFLDETTINYSNINTNEGSSGSPVISCKSKKLTGIHFNGDCTGRIAANQAVRIDVIRQTSKCLQQLP</sequence>
<dbReference type="OrthoDB" id="9770276at2"/>
<dbReference type="PANTHER" id="PTHR36234">
    <property type="entry name" value="LYSYL ENDOPEPTIDASE"/>
    <property type="match status" value="1"/>
</dbReference>
<dbReference type="InterPro" id="IPR009003">
    <property type="entry name" value="Peptidase_S1_PA"/>
</dbReference>
<dbReference type="SUPFAM" id="SSF50494">
    <property type="entry name" value="Trypsin-like serine proteases"/>
    <property type="match status" value="1"/>
</dbReference>
<feature type="signal peptide" evidence="1">
    <location>
        <begin position="1"/>
        <end position="19"/>
    </location>
</feature>
<dbReference type="RefSeq" id="WP_113618087.1">
    <property type="nucleotide sequence ID" value="NZ_QFFJ01000002.1"/>
</dbReference>
<keyword evidence="1" id="KW-0732">Signal</keyword>
<protein>
    <recommendedName>
        <fullName evidence="4">Serine protease</fullName>
    </recommendedName>
</protein>
<dbReference type="InterPro" id="IPR043504">
    <property type="entry name" value="Peptidase_S1_PA_chymotrypsin"/>
</dbReference>
<keyword evidence="3" id="KW-1185">Reference proteome</keyword>
<feature type="chain" id="PRO_5016628684" description="Serine protease" evidence="1">
    <location>
        <begin position="20"/>
        <end position="412"/>
    </location>
</feature>
<gene>
    <name evidence="2" type="ORF">DF182_22750</name>
</gene>
<comment type="caution">
    <text evidence="2">The sequence shown here is derived from an EMBL/GenBank/DDBJ whole genome shotgun (WGS) entry which is preliminary data.</text>
</comment>
<evidence type="ECO:0000256" key="1">
    <source>
        <dbReference type="SAM" id="SignalP"/>
    </source>
</evidence>
<dbReference type="AlphaFoldDB" id="A0A365XSN3"/>
<reference evidence="2 3" key="1">
    <citation type="submission" date="2018-05" db="EMBL/GenBank/DDBJ databases">
        <title>Chitinophaga sp. K3CV102501T nov., isolated from isolated from a monsoon evergreen broad-leaved forest soil.</title>
        <authorList>
            <person name="Lv Y."/>
        </authorList>
    </citation>
    <scope>NUCLEOTIDE SEQUENCE [LARGE SCALE GENOMIC DNA]</scope>
    <source>
        <strain evidence="2 3">GDMCC 1.1325</strain>
    </source>
</reference>
<evidence type="ECO:0008006" key="4">
    <source>
        <dbReference type="Google" id="ProtNLM"/>
    </source>
</evidence>
<accession>A0A365XSN3</accession>
<dbReference type="Proteomes" id="UP000253410">
    <property type="component" value="Unassembled WGS sequence"/>
</dbReference>
<dbReference type="Pfam" id="PF13365">
    <property type="entry name" value="Trypsin_2"/>
    <property type="match status" value="1"/>
</dbReference>
<dbReference type="PANTHER" id="PTHR36234:SF5">
    <property type="entry name" value="LYSYL ENDOPEPTIDASE"/>
    <property type="match status" value="1"/>
</dbReference>
<evidence type="ECO:0000313" key="2">
    <source>
        <dbReference type="EMBL" id="RBL89343.1"/>
    </source>
</evidence>
<organism evidence="2 3">
    <name type="scientific">Chitinophaga flava</name>
    <dbReference type="NCBI Taxonomy" id="2259036"/>
    <lineage>
        <taxon>Bacteria</taxon>
        <taxon>Pseudomonadati</taxon>
        <taxon>Bacteroidota</taxon>
        <taxon>Chitinophagia</taxon>
        <taxon>Chitinophagales</taxon>
        <taxon>Chitinophagaceae</taxon>
        <taxon>Chitinophaga</taxon>
    </lineage>
</organism>
<proteinExistence type="predicted"/>
<name>A0A365XSN3_9BACT</name>